<dbReference type="PROSITE" id="PS51752">
    <property type="entry name" value="JACALIN_LECTIN"/>
    <property type="match status" value="2"/>
</dbReference>
<dbReference type="EMBL" id="KB870811">
    <property type="protein sequence ID" value="EOA15805.1"/>
    <property type="molecule type" value="Genomic_DNA"/>
</dbReference>
<dbReference type="Gene3D" id="2.100.10.30">
    <property type="entry name" value="Jacalin-like lectin domain"/>
    <property type="match status" value="2"/>
</dbReference>
<dbReference type="GO" id="GO:0030246">
    <property type="term" value="F:carbohydrate binding"/>
    <property type="evidence" value="ECO:0007669"/>
    <property type="project" value="UniProtKB-KW"/>
</dbReference>
<evidence type="ECO:0000256" key="2">
    <source>
        <dbReference type="ARBA" id="ARBA00022734"/>
    </source>
</evidence>
<dbReference type="FunFam" id="2.100.10.30:FF:000001">
    <property type="entry name" value="Jacalin-related lectin 33"/>
    <property type="match status" value="1"/>
</dbReference>
<keyword evidence="5" id="KW-1185">Reference proteome</keyword>
<reference evidence="5" key="1">
    <citation type="journal article" date="2013" name="Nat. Genet.">
        <title>The Capsella rubella genome and the genomic consequences of rapid mating system evolution.</title>
        <authorList>
            <person name="Slotte T."/>
            <person name="Hazzouri K.M."/>
            <person name="Agren J.A."/>
            <person name="Koenig D."/>
            <person name="Maumus F."/>
            <person name="Guo Y.L."/>
            <person name="Steige K."/>
            <person name="Platts A.E."/>
            <person name="Escobar J.S."/>
            <person name="Newman L.K."/>
            <person name="Wang W."/>
            <person name="Mandakova T."/>
            <person name="Vello E."/>
            <person name="Smith L.M."/>
            <person name="Henz S.R."/>
            <person name="Steffen J."/>
            <person name="Takuno S."/>
            <person name="Brandvain Y."/>
            <person name="Coop G."/>
            <person name="Andolfatto P."/>
            <person name="Hu T.T."/>
            <person name="Blanchette M."/>
            <person name="Clark R.M."/>
            <person name="Quesneville H."/>
            <person name="Nordborg M."/>
            <person name="Gaut B.S."/>
            <person name="Lysak M.A."/>
            <person name="Jenkins J."/>
            <person name="Grimwood J."/>
            <person name="Chapman J."/>
            <person name="Prochnik S."/>
            <person name="Shu S."/>
            <person name="Rokhsar D."/>
            <person name="Schmutz J."/>
            <person name="Weigel D."/>
            <person name="Wright S.I."/>
        </authorList>
    </citation>
    <scope>NUCLEOTIDE SEQUENCE [LARGE SCALE GENOMIC DNA]</scope>
    <source>
        <strain evidence="5">cv. Monte Gargano</strain>
    </source>
</reference>
<comment type="similarity">
    <text evidence="1">Belongs to the jacalin lectin family.</text>
</comment>
<sequence length="304" mass="34334">MIQKLGARGIKLSERSWDDGSDHDDVTKIFVQGSRQGIASLYINYVKNGKPKDGSIHGFFDYGLTQTVKLIYNADVIVVFLLSLILQFEINHLQNEHLESVDAYYHIKSYDLKAIQFKTNFRTSELMGYTYECTMFTLAVKGKKIIGFHGSDRVQIFSLGAYFTSITPTRLEAKGGMGGKKWDDGFDHEIRKGEVSIVFVKFMYSKDNRVVLGADHGTNTLHGVEEFELDYPSEYITTVEGNYDIVHGSDDLNVILMLRFKTNKRTSPAFGFGKISSFVHHKQGYKIVGFHGISGNMLQQIGVH</sequence>
<keyword evidence="2" id="KW-0430">Lectin</keyword>
<proteinExistence type="inferred from homology"/>
<dbReference type="SMART" id="SM00915">
    <property type="entry name" value="Jacalin"/>
    <property type="match status" value="2"/>
</dbReference>
<accession>R0GU14</accession>
<dbReference type="PANTHER" id="PTHR47293:SF73">
    <property type="entry name" value="JACALIN-RELATED LECTIN 46-RELATED"/>
    <property type="match status" value="1"/>
</dbReference>
<dbReference type="PANTHER" id="PTHR47293">
    <property type="entry name" value="JACALIN-RELATED LECTIN 3"/>
    <property type="match status" value="1"/>
</dbReference>
<evidence type="ECO:0000313" key="5">
    <source>
        <dbReference type="Proteomes" id="UP000029121"/>
    </source>
</evidence>
<dbReference type="Proteomes" id="UP000029121">
    <property type="component" value="Unassembled WGS sequence"/>
</dbReference>
<feature type="non-terminal residue" evidence="4">
    <location>
        <position position="304"/>
    </location>
</feature>
<dbReference type="InterPro" id="IPR036404">
    <property type="entry name" value="Jacalin-like_lectin_dom_sf"/>
</dbReference>
<gene>
    <name evidence="4" type="ORF">CARUB_v10007339mg</name>
</gene>
<evidence type="ECO:0000256" key="1">
    <source>
        <dbReference type="ARBA" id="ARBA00006568"/>
    </source>
</evidence>
<dbReference type="SUPFAM" id="SSF51101">
    <property type="entry name" value="Mannose-binding lectins"/>
    <property type="match status" value="2"/>
</dbReference>
<dbReference type="InterPro" id="IPR033734">
    <property type="entry name" value="Jacalin-like_lectin_dom_plant"/>
</dbReference>
<evidence type="ECO:0000313" key="4">
    <source>
        <dbReference type="EMBL" id="EOA15805.1"/>
    </source>
</evidence>
<name>R0GU14_9BRAS</name>
<feature type="domain" description="Jacalin-type lectin" evidence="3">
    <location>
        <begin position="2"/>
        <end position="165"/>
    </location>
</feature>
<protein>
    <recommendedName>
        <fullName evidence="3">Jacalin-type lectin domain-containing protein</fullName>
    </recommendedName>
</protein>
<dbReference type="STRING" id="81985.R0GU14"/>
<evidence type="ECO:0000259" key="3">
    <source>
        <dbReference type="PROSITE" id="PS51752"/>
    </source>
</evidence>
<organism evidence="4 5">
    <name type="scientific">Capsella rubella</name>
    <dbReference type="NCBI Taxonomy" id="81985"/>
    <lineage>
        <taxon>Eukaryota</taxon>
        <taxon>Viridiplantae</taxon>
        <taxon>Streptophyta</taxon>
        <taxon>Embryophyta</taxon>
        <taxon>Tracheophyta</taxon>
        <taxon>Spermatophyta</taxon>
        <taxon>Magnoliopsida</taxon>
        <taxon>eudicotyledons</taxon>
        <taxon>Gunneridae</taxon>
        <taxon>Pentapetalae</taxon>
        <taxon>rosids</taxon>
        <taxon>malvids</taxon>
        <taxon>Brassicales</taxon>
        <taxon>Brassicaceae</taxon>
        <taxon>Camelineae</taxon>
        <taxon>Capsella</taxon>
    </lineage>
</organism>
<dbReference type="AlphaFoldDB" id="R0GU14"/>
<dbReference type="CDD" id="cd09612">
    <property type="entry name" value="Jacalin"/>
    <property type="match status" value="1"/>
</dbReference>
<feature type="domain" description="Jacalin-type lectin" evidence="3">
    <location>
        <begin position="168"/>
        <end position="304"/>
    </location>
</feature>
<dbReference type="Pfam" id="PF01419">
    <property type="entry name" value="Jacalin"/>
    <property type="match status" value="2"/>
</dbReference>
<dbReference type="InterPro" id="IPR001229">
    <property type="entry name" value="Jacalin-like_lectin_dom"/>
</dbReference>